<dbReference type="Pfam" id="PF14765">
    <property type="entry name" value="PS-DH"/>
    <property type="match status" value="1"/>
</dbReference>
<dbReference type="OrthoDB" id="329835at2759"/>
<evidence type="ECO:0000256" key="3">
    <source>
        <dbReference type="ARBA" id="ARBA00022679"/>
    </source>
</evidence>
<dbReference type="InterPro" id="IPR042104">
    <property type="entry name" value="PKS_dehydratase_sf"/>
</dbReference>
<keyword evidence="4" id="KW-0521">NADP</keyword>
<feature type="domain" description="Ketosynthase family 3 (KS3)" evidence="10">
    <location>
        <begin position="1"/>
        <end position="419"/>
    </location>
</feature>
<protein>
    <submittedName>
        <fullName evidence="12">Uncharacterized protein</fullName>
    </submittedName>
</protein>
<dbReference type="InterPro" id="IPR006162">
    <property type="entry name" value="Ppantetheine_attach_site"/>
</dbReference>
<dbReference type="GO" id="GO:0030639">
    <property type="term" value="P:polyketide biosynthetic process"/>
    <property type="evidence" value="ECO:0007669"/>
    <property type="project" value="UniProtKB-ARBA"/>
</dbReference>
<evidence type="ECO:0000313" key="12">
    <source>
        <dbReference type="EMBL" id="OOF91847.1"/>
    </source>
</evidence>
<dbReference type="InterPro" id="IPR049551">
    <property type="entry name" value="PKS_DH_C"/>
</dbReference>
<dbReference type="InterPro" id="IPR011032">
    <property type="entry name" value="GroES-like_sf"/>
</dbReference>
<dbReference type="Pfam" id="PF21089">
    <property type="entry name" value="PKS_DH_N"/>
    <property type="match status" value="1"/>
</dbReference>
<dbReference type="Pfam" id="PF08240">
    <property type="entry name" value="ADH_N"/>
    <property type="match status" value="1"/>
</dbReference>
<dbReference type="InterPro" id="IPR016039">
    <property type="entry name" value="Thiolase-like"/>
</dbReference>
<dbReference type="InterPro" id="IPR014030">
    <property type="entry name" value="Ketoacyl_synth_N"/>
</dbReference>
<dbReference type="InterPro" id="IPR018201">
    <property type="entry name" value="Ketoacyl_synth_AS"/>
</dbReference>
<gene>
    <name evidence="12" type="ORF">ASPCADRAFT_176403</name>
</gene>
<organism evidence="12 13">
    <name type="scientific">Aspergillus carbonarius (strain ITEM 5010)</name>
    <dbReference type="NCBI Taxonomy" id="602072"/>
    <lineage>
        <taxon>Eukaryota</taxon>
        <taxon>Fungi</taxon>
        <taxon>Dikarya</taxon>
        <taxon>Ascomycota</taxon>
        <taxon>Pezizomycotina</taxon>
        <taxon>Eurotiomycetes</taxon>
        <taxon>Eurotiomycetidae</taxon>
        <taxon>Eurotiales</taxon>
        <taxon>Aspergillaceae</taxon>
        <taxon>Aspergillus</taxon>
        <taxon>Aspergillus subgen. Circumdati</taxon>
    </lineage>
</organism>
<dbReference type="InterPro" id="IPR036291">
    <property type="entry name" value="NAD(P)-bd_dom_sf"/>
</dbReference>
<dbReference type="Gene3D" id="3.40.366.10">
    <property type="entry name" value="Malonyl-Coenzyme A Acyl Carrier Protein, domain 2"/>
    <property type="match status" value="1"/>
</dbReference>
<dbReference type="InterPro" id="IPR020807">
    <property type="entry name" value="PKS_DH"/>
</dbReference>
<keyword evidence="13" id="KW-1185">Reference proteome</keyword>
<dbReference type="PANTHER" id="PTHR43775:SF50">
    <property type="entry name" value="HIGHLY REDUCING POLYKETIDE SYNTHASE SRDA"/>
    <property type="match status" value="1"/>
</dbReference>
<dbReference type="SMART" id="SM00826">
    <property type="entry name" value="PKS_DH"/>
    <property type="match status" value="1"/>
</dbReference>
<dbReference type="InterPro" id="IPR036736">
    <property type="entry name" value="ACP-like_sf"/>
</dbReference>
<dbReference type="PROSITE" id="PS00012">
    <property type="entry name" value="PHOSPHOPANTETHEINE"/>
    <property type="match status" value="1"/>
</dbReference>
<dbReference type="OMA" id="GYGMISE"/>
<dbReference type="PANTHER" id="PTHR43775">
    <property type="entry name" value="FATTY ACID SYNTHASE"/>
    <property type="match status" value="1"/>
</dbReference>
<dbReference type="InterPro" id="IPR013149">
    <property type="entry name" value="ADH-like_C"/>
</dbReference>
<dbReference type="EMBL" id="KV907509">
    <property type="protein sequence ID" value="OOF91847.1"/>
    <property type="molecule type" value="Genomic_DNA"/>
</dbReference>
<dbReference type="InterPro" id="IPR002364">
    <property type="entry name" value="Quin_OxRdtase/zeta-crystal_CS"/>
</dbReference>
<dbReference type="InterPro" id="IPR049900">
    <property type="entry name" value="PKS_mFAS_DH"/>
</dbReference>
<dbReference type="CDD" id="cd00833">
    <property type="entry name" value="PKS"/>
    <property type="match status" value="1"/>
</dbReference>
<dbReference type="InterPro" id="IPR013154">
    <property type="entry name" value="ADH-like_N"/>
</dbReference>
<dbReference type="Pfam" id="PF08659">
    <property type="entry name" value="KR"/>
    <property type="match status" value="1"/>
</dbReference>
<evidence type="ECO:0000256" key="4">
    <source>
        <dbReference type="ARBA" id="ARBA00022857"/>
    </source>
</evidence>
<dbReference type="InterPro" id="IPR020843">
    <property type="entry name" value="ER"/>
</dbReference>
<accession>A0A1R3RBL2</accession>
<dbReference type="InterPro" id="IPR014043">
    <property type="entry name" value="Acyl_transferase_dom"/>
</dbReference>
<dbReference type="GO" id="GO:1901336">
    <property type="term" value="P:lactone biosynthetic process"/>
    <property type="evidence" value="ECO:0007669"/>
    <property type="project" value="UniProtKB-ARBA"/>
</dbReference>
<dbReference type="InterPro" id="IPR050091">
    <property type="entry name" value="PKS_NRPS_Biosynth_Enz"/>
</dbReference>
<dbReference type="SMART" id="SM00829">
    <property type="entry name" value="PKS_ER"/>
    <property type="match status" value="1"/>
</dbReference>
<dbReference type="Gene3D" id="3.40.47.10">
    <property type="match status" value="1"/>
</dbReference>
<keyword evidence="7" id="KW-0012">Acyltransferase</keyword>
<dbReference type="SUPFAM" id="SSF53901">
    <property type="entry name" value="Thiolase-like"/>
    <property type="match status" value="1"/>
</dbReference>
<dbReference type="GO" id="GO:0006633">
    <property type="term" value="P:fatty acid biosynthetic process"/>
    <property type="evidence" value="ECO:0007669"/>
    <property type="project" value="InterPro"/>
</dbReference>
<dbReference type="InterPro" id="IPR014031">
    <property type="entry name" value="Ketoacyl_synth_C"/>
</dbReference>
<dbReference type="Pfam" id="PF16197">
    <property type="entry name" value="KAsynt_C_assoc"/>
    <property type="match status" value="1"/>
</dbReference>
<dbReference type="GO" id="GO:0004315">
    <property type="term" value="F:3-oxoacyl-[acyl-carrier-protein] synthase activity"/>
    <property type="evidence" value="ECO:0007669"/>
    <property type="project" value="InterPro"/>
</dbReference>
<dbReference type="GO" id="GO:0031177">
    <property type="term" value="F:phosphopantetheine binding"/>
    <property type="evidence" value="ECO:0007669"/>
    <property type="project" value="InterPro"/>
</dbReference>
<feature type="region of interest" description="C-terminal hotdog fold" evidence="8">
    <location>
        <begin position="1072"/>
        <end position="1230"/>
    </location>
</feature>
<evidence type="ECO:0000256" key="8">
    <source>
        <dbReference type="PROSITE-ProRule" id="PRU01363"/>
    </source>
</evidence>
<dbReference type="Pfam" id="PF23114">
    <property type="entry name" value="NAD-bd_HRPKS_sdrA"/>
    <property type="match status" value="1"/>
</dbReference>
<dbReference type="SMART" id="SM00822">
    <property type="entry name" value="PKS_KR"/>
    <property type="match status" value="1"/>
</dbReference>
<dbReference type="Gene3D" id="3.90.180.10">
    <property type="entry name" value="Medium-chain alcohol dehydrogenases, catalytic domain"/>
    <property type="match status" value="1"/>
</dbReference>
<name>A0A1R3RBL2_ASPC5</name>
<feature type="region of interest" description="N-terminal hotdog fold" evidence="8">
    <location>
        <begin position="921"/>
        <end position="1059"/>
    </location>
</feature>
<dbReference type="Pfam" id="PF00109">
    <property type="entry name" value="ketoacyl-synt"/>
    <property type="match status" value="1"/>
</dbReference>
<dbReference type="InterPro" id="IPR032821">
    <property type="entry name" value="PKS_assoc"/>
</dbReference>
<dbReference type="PROSITE" id="PS50075">
    <property type="entry name" value="CARRIER"/>
    <property type="match status" value="1"/>
</dbReference>
<evidence type="ECO:0000259" key="10">
    <source>
        <dbReference type="PROSITE" id="PS52004"/>
    </source>
</evidence>
<keyword evidence="2" id="KW-0597">Phosphoprotein</keyword>
<evidence type="ECO:0000313" key="13">
    <source>
        <dbReference type="Proteomes" id="UP000188318"/>
    </source>
</evidence>
<feature type="active site" description="Proton acceptor; for dehydratase activity" evidence="8">
    <location>
        <position position="953"/>
    </location>
</feature>
<keyword evidence="3" id="KW-0808">Transferase</keyword>
<dbReference type="PROSITE" id="PS00606">
    <property type="entry name" value="KS3_1"/>
    <property type="match status" value="1"/>
</dbReference>
<dbReference type="GO" id="GO:0008168">
    <property type="term" value="F:methyltransferase activity"/>
    <property type="evidence" value="ECO:0007669"/>
    <property type="project" value="UniProtKB-KW"/>
</dbReference>
<evidence type="ECO:0000259" key="11">
    <source>
        <dbReference type="PROSITE" id="PS52019"/>
    </source>
</evidence>
<dbReference type="SMART" id="SM00825">
    <property type="entry name" value="PKS_KS"/>
    <property type="match status" value="1"/>
</dbReference>
<dbReference type="SUPFAM" id="SSF55048">
    <property type="entry name" value="Probable ACP-binding domain of malonyl-CoA ACP transacylase"/>
    <property type="match status" value="1"/>
</dbReference>
<dbReference type="VEuPathDB" id="FungiDB:ASPCADRAFT_176403"/>
<dbReference type="SUPFAM" id="SSF51735">
    <property type="entry name" value="NAD(P)-binding Rossmann-fold domains"/>
    <property type="match status" value="2"/>
</dbReference>
<evidence type="ECO:0000259" key="9">
    <source>
        <dbReference type="PROSITE" id="PS50075"/>
    </source>
</evidence>
<dbReference type="InterPro" id="IPR049552">
    <property type="entry name" value="PKS_DH_N"/>
</dbReference>
<dbReference type="Gene3D" id="3.10.129.110">
    <property type="entry name" value="Polyketide synthase dehydratase"/>
    <property type="match status" value="1"/>
</dbReference>
<dbReference type="Pfam" id="PF00107">
    <property type="entry name" value="ADH_zinc_N"/>
    <property type="match status" value="1"/>
</dbReference>
<evidence type="ECO:0000256" key="2">
    <source>
        <dbReference type="ARBA" id="ARBA00022553"/>
    </source>
</evidence>
<dbReference type="STRING" id="602072.A0A1R3RBL2"/>
<dbReference type="Gene3D" id="3.30.70.3290">
    <property type="match status" value="1"/>
</dbReference>
<dbReference type="SUPFAM" id="SSF47336">
    <property type="entry name" value="ACP-like"/>
    <property type="match status" value="1"/>
</dbReference>
<dbReference type="PROSITE" id="PS52019">
    <property type="entry name" value="PKS_MFAS_DH"/>
    <property type="match status" value="1"/>
</dbReference>
<dbReference type="Proteomes" id="UP000188318">
    <property type="component" value="Unassembled WGS sequence"/>
</dbReference>
<dbReference type="GO" id="GO:0016491">
    <property type="term" value="F:oxidoreductase activity"/>
    <property type="evidence" value="ECO:0007669"/>
    <property type="project" value="UniProtKB-KW"/>
</dbReference>
<dbReference type="CDD" id="cd05195">
    <property type="entry name" value="enoyl_red"/>
    <property type="match status" value="1"/>
</dbReference>
<dbReference type="Pfam" id="PF02801">
    <property type="entry name" value="Ketoacyl-synt_C"/>
    <property type="match status" value="1"/>
</dbReference>
<reference evidence="13" key="1">
    <citation type="journal article" date="2017" name="Genome Biol.">
        <title>Comparative genomics reveals high biological diversity and specific adaptations in the industrially and medically important fungal genus Aspergillus.</title>
        <authorList>
            <person name="de Vries R.P."/>
            <person name="Riley R."/>
            <person name="Wiebenga A."/>
            <person name="Aguilar-Osorio G."/>
            <person name="Amillis S."/>
            <person name="Uchima C.A."/>
            <person name="Anderluh G."/>
            <person name="Asadollahi M."/>
            <person name="Askin M."/>
            <person name="Barry K."/>
            <person name="Battaglia E."/>
            <person name="Bayram O."/>
            <person name="Benocci T."/>
            <person name="Braus-Stromeyer S.A."/>
            <person name="Caldana C."/>
            <person name="Canovas D."/>
            <person name="Cerqueira G.C."/>
            <person name="Chen F."/>
            <person name="Chen W."/>
            <person name="Choi C."/>
            <person name="Clum A."/>
            <person name="Dos Santos R.A."/>
            <person name="Damasio A.R."/>
            <person name="Diallinas G."/>
            <person name="Emri T."/>
            <person name="Fekete E."/>
            <person name="Flipphi M."/>
            <person name="Freyberg S."/>
            <person name="Gallo A."/>
            <person name="Gournas C."/>
            <person name="Habgood R."/>
            <person name="Hainaut M."/>
            <person name="Harispe M.L."/>
            <person name="Henrissat B."/>
            <person name="Hilden K.S."/>
            <person name="Hope R."/>
            <person name="Hossain A."/>
            <person name="Karabika E."/>
            <person name="Karaffa L."/>
            <person name="Karanyi Z."/>
            <person name="Krasevec N."/>
            <person name="Kuo A."/>
            <person name="Kusch H."/>
            <person name="LaButti K."/>
            <person name="Lagendijk E.L."/>
            <person name="Lapidus A."/>
            <person name="Levasseur A."/>
            <person name="Lindquist E."/>
            <person name="Lipzen A."/>
            <person name="Logrieco A.F."/>
            <person name="MacCabe A."/>
            <person name="Maekelae M.R."/>
            <person name="Malavazi I."/>
            <person name="Melin P."/>
            <person name="Meyer V."/>
            <person name="Mielnichuk N."/>
            <person name="Miskei M."/>
            <person name="Molnar A.P."/>
            <person name="Mule G."/>
            <person name="Ngan C.Y."/>
            <person name="Orejas M."/>
            <person name="Orosz E."/>
            <person name="Ouedraogo J.P."/>
            <person name="Overkamp K.M."/>
            <person name="Park H.-S."/>
            <person name="Perrone G."/>
            <person name="Piumi F."/>
            <person name="Punt P.J."/>
            <person name="Ram A.F."/>
            <person name="Ramon A."/>
            <person name="Rauscher S."/>
            <person name="Record E."/>
            <person name="Riano-Pachon D.M."/>
            <person name="Robert V."/>
            <person name="Roehrig J."/>
            <person name="Ruller R."/>
            <person name="Salamov A."/>
            <person name="Salih N.S."/>
            <person name="Samson R.A."/>
            <person name="Sandor E."/>
            <person name="Sanguinetti M."/>
            <person name="Schuetze T."/>
            <person name="Sepcic K."/>
            <person name="Shelest E."/>
            <person name="Sherlock G."/>
            <person name="Sophianopoulou V."/>
            <person name="Squina F.M."/>
            <person name="Sun H."/>
            <person name="Susca A."/>
            <person name="Todd R.B."/>
            <person name="Tsang A."/>
            <person name="Unkles S.E."/>
            <person name="van de Wiele N."/>
            <person name="van Rossen-Uffink D."/>
            <person name="Oliveira J.V."/>
            <person name="Vesth T.C."/>
            <person name="Visser J."/>
            <person name="Yu J.-H."/>
            <person name="Zhou M."/>
            <person name="Andersen M.R."/>
            <person name="Archer D.B."/>
            <person name="Baker S.E."/>
            <person name="Benoit I."/>
            <person name="Brakhage A.A."/>
            <person name="Braus G.H."/>
            <person name="Fischer R."/>
            <person name="Frisvad J.C."/>
            <person name="Goldman G.H."/>
            <person name="Houbraken J."/>
            <person name="Oakley B."/>
            <person name="Pocsi I."/>
            <person name="Scazzocchio C."/>
            <person name="Seiboth B."/>
            <person name="vanKuyk P.A."/>
            <person name="Wortman J."/>
            <person name="Dyer P.S."/>
            <person name="Grigoriev I.V."/>
        </authorList>
    </citation>
    <scope>NUCLEOTIDE SEQUENCE [LARGE SCALE GENOMIC DNA]</scope>
    <source>
        <strain evidence="13">ITEM 5010</strain>
    </source>
</reference>
<dbReference type="GO" id="GO:0004312">
    <property type="term" value="F:fatty acid synthase activity"/>
    <property type="evidence" value="ECO:0007669"/>
    <property type="project" value="TreeGrafter"/>
</dbReference>
<dbReference type="Gene3D" id="1.10.1200.10">
    <property type="entry name" value="ACP-like"/>
    <property type="match status" value="1"/>
</dbReference>
<dbReference type="PROSITE" id="PS52004">
    <property type="entry name" value="KS3_2"/>
    <property type="match status" value="1"/>
</dbReference>
<feature type="active site" description="Proton donor; for dehydratase activity" evidence="8">
    <location>
        <position position="1140"/>
    </location>
</feature>
<dbReference type="InterPro" id="IPR009081">
    <property type="entry name" value="PP-bd_ACP"/>
</dbReference>
<dbReference type="Pfam" id="PF00550">
    <property type="entry name" value="PP-binding"/>
    <property type="match status" value="1"/>
</dbReference>
<dbReference type="InterPro" id="IPR020806">
    <property type="entry name" value="PKS_PP-bd"/>
</dbReference>
<dbReference type="InterPro" id="IPR056501">
    <property type="entry name" value="NAD-bd_HRPKS_sdrA"/>
</dbReference>
<dbReference type="InterPro" id="IPR020841">
    <property type="entry name" value="PKS_Beta-ketoAc_synthase_dom"/>
</dbReference>
<dbReference type="InterPro" id="IPR016036">
    <property type="entry name" value="Malonyl_transacylase_ACP-bd"/>
</dbReference>
<feature type="domain" description="Carrier" evidence="9">
    <location>
        <begin position="2280"/>
        <end position="2362"/>
    </location>
</feature>
<dbReference type="PROSITE" id="PS01162">
    <property type="entry name" value="QOR_ZETA_CRYSTAL"/>
    <property type="match status" value="1"/>
</dbReference>
<dbReference type="GO" id="GO:0032259">
    <property type="term" value="P:methylation"/>
    <property type="evidence" value="ECO:0007669"/>
    <property type="project" value="UniProtKB-KW"/>
</dbReference>
<evidence type="ECO:0000256" key="6">
    <source>
        <dbReference type="ARBA" id="ARBA00023268"/>
    </source>
</evidence>
<dbReference type="Pfam" id="PF00698">
    <property type="entry name" value="Acyl_transf_1"/>
    <property type="match status" value="1"/>
</dbReference>
<dbReference type="Gene3D" id="3.40.50.720">
    <property type="entry name" value="NAD(P)-binding Rossmann-like Domain"/>
    <property type="match status" value="2"/>
</dbReference>
<feature type="domain" description="PKS/mFAS DH" evidence="11">
    <location>
        <begin position="921"/>
        <end position="1230"/>
    </location>
</feature>
<dbReference type="FunFam" id="3.40.50.720:FF:000209">
    <property type="entry name" value="Polyketide synthase Pks12"/>
    <property type="match status" value="1"/>
</dbReference>
<evidence type="ECO:0000256" key="5">
    <source>
        <dbReference type="ARBA" id="ARBA00023002"/>
    </source>
</evidence>
<keyword evidence="1" id="KW-0596">Phosphopantetheine</keyword>
<dbReference type="InterPro" id="IPR013968">
    <property type="entry name" value="PKS_KR"/>
</dbReference>
<dbReference type="InterPro" id="IPR057326">
    <property type="entry name" value="KR_dom"/>
</dbReference>
<dbReference type="SUPFAM" id="SSF50129">
    <property type="entry name" value="GroES-like"/>
    <property type="match status" value="1"/>
</dbReference>
<keyword evidence="5" id="KW-0560">Oxidoreductase</keyword>
<dbReference type="SMART" id="SM00827">
    <property type="entry name" value="PKS_AT"/>
    <property type="match status" value="1"/>
</dbReference>
<proteinExistence type="predicted"/>
<sequence length="2366" mass="259907">MTRLGCRLPGNVSSPEQLWEFLIQNRSGHCHVPKDRYNADAFYHPDAGRLGSINSTGGYFIQADIRAFDNAFFGINNLESRDMDPQQRKLLEVVYEAFENAGVPQEHIQGSRTGVFVGNFTNDHLIMQLKDPEYQSRYSATGLNATILANRITHSFDLHGPSLTVDTACSASLYAFHLACLSLDAHDCTAAIVASANLILSPEHQISITKAGTLSPDSVSHTFDESANGYGRAEAVSAVYLKRLSDAIKDKDPIRSIIRGTATNGNGRTSGIFQPNIKSQEAVIMAAYRRASLAPDETDYIEAHGTGTKVGDPMEIEAITGVFHHHTGRPILVGGVKPALGHSEAATGLTSVMKVSLALEHGLLPATIGVNKINPAIRTDKWNVEIVTSNKTWPTSDVPRAGINASGFGGSNSHAILEAAQVYCDSPPTIQNADESSYHDRVNLILLSAKSQASLTQMAHNLATYTAHPHRPFSLDDLAFTLGCRRSKFDFRGFFLESQSSLENGLDMNTLKMGQSDSLGALPFAFIYTGQGSQWAGMGVELLKCNYVFRHTIEYLDFCLHALDSEHAPPWSIEATLLAPAAECDINIAQKSQPICTAVQTALTDLLRDWGVLPEIVVGHSSGEIGAAYAAGFLSAREAIIASYFRGNIVSECSSPGAMVTVGLQKSEAQTIIGELALEGKLQVACVNSPESTTISGDEEAMNHFTGILQDRRILLKRLRTGGKAYHSHHMKQISSRYQALLERQWNRPYAIMKGVTASTADNMTRAVTMISTVTGEEAKESEVAMSSYWRSNLESPVQFTDAIRTILQRKNYHFIELGPHSTLKLPLQQTAVSIGNSGYLYDSALSREKDSWVTMLELLGSLFLQGHDDLNYQSVVVGETWKQPRVCVDLPPYPWDYDCSAMWSAPRMVTEFCHRKYPRHDLLGSRVPGVNPTSAIWRNILDLNEVEWLSHHCLGPCAIFPAAGYIAMAVEAICQVSGLELEECPGIELRNLNLLKMLDLDPNQKPRVETLAEMSPSKISSVTNSDTWWDFSVMSVTDNDSQAIKHMTGVLSLSGEFSRTARQINLDKSNLQKDAARIWYERFTQEGLNWGPSFAIMKEIFRDRARVKCEATATTPLLRGSDPSRGGRPQYIVHPISIDGMFQTAFIATSGGWVNQLRAKLPVSVESLYIAPPSAVDLNTVQTWSTDALSERLGLSAVRINAELYNSSGQVLARMNNARCIAFQGKGQTDTPEERSPLVRVAWKPDITSMTSSDISTYLDWFADNCRSHGKVAEEHLLRLAGALDLICHKRPDSKILDLTNQTRTAEFMRTLLRVQSPLRRFGIYVQGSVSELGEFIGRETFTEKQRESSPTIISQGTMFDVVLIGLQSDATVSKLSPFVAPGATIITAGDMPKPDVQFETVITDEFGSPPMTISKASSAATSKNKSQSPHVVVITRDDPISDMEVRAQQALAHYFGVTVAMINLFQVSQETVPDRAIVVSSLELRCPLLSTMNEHEMAYLKDFTDRAAIILWLSKGDFLGGQRPDFAPVLGLSRCSMLGQPSLKFAVLSIDDLSTPSSQTTPSNIVKIMHQLIHTTSPDLEFAQKKGTIHIVRWEPDKYLNAKFRLKQNEDTIVKRLDDAGRCQLSIKSAGQMDTIHFVRNEYSDKLSPYDVEVEVKCVGLNAKKDLYVLTARVDTKNMTCSCECAGVVTAVGDNVSGFTAGDRVVAMSPAHFANIERFPQWALCKLRSDEDFATTSTIPLVFSTVLYALKYRANIQPGESILIHSAAGGVGMAAIQYAKHIGAKIFATAGNERKKSFLINNFGLDPDQIFGSRDKSFLSGVLNATSGQGVDVVLNSLSGELLHSSFEACAEFGRFIELGKRDILDHGALDMIVFDRSVSFMAFDLADLFMSKKQAHRQLWHTLFMESMDLIRSGICRPCSPIKVFDVSEITDVFRHLSLGDRIGKVAVSFQNAQSEIRIIPDKHEATFDPRKSYLMVGCLGGLGRSLSKWMVSRGARSFVFLGRSGDDKPEAKTLVDDLRDQGTHVVVTRGDVCSYEDVEKAVCEAVFPIGGVMQAAMALSEALWGDMSHEQWHTTLKPKVQGTWNLHNALRKENRDSHLDFFVMTSSTSGTVGTPTQGNYCAANAFLDAFARYRNSLGLPAVAIGYGMLSGVGYLHEHPQIESFLKRTGVYAITEDELIQIMDLAITHQNPSTWEPRYDHLVGSHLLTGVEFIGLKEQHDHGFEGDNPILSDPRASLFTAAFARRIGKDVNANTTTAGNSHLPAEVVAALRGQGSSNSTSVLDALRGILSTKISNLILLPEGRLQPDQPLGEFGLDSMLAAELRKFIFRRLDVDVPFVVLLNGSTTVDILARRISEGLELEG</sequence>
<dbReference type="InterPro" id="IPR016035">
    <property type="entry name" value="Acyl_Trfase/lysoPLipase"/>
</dbReference>
<dbReference type="GO" id="GO:0008270">
    <property type="term" value="F:zinc ion binding"/>
    <property type="evidence" value="ECO:0007669"/>
    <property type="project" value="InterPro"/>
</dbReference>
<keyword evidence="6" id="KW-0511">Multifunctional enzyme</keyword>
<dbReference type="SUPFAM" id="SSF52151">
    <property type="entry name" value="FabD/lysophospholipase-like"/>
    <property type="match status" value="1"/>
</dbReference>
<dbReference type="InterPro" id="IPR001227">
    <property type="entry name" value="Ac_transferase_dom_sf"/>
</dbReference>
<evidence type="ECO:0000256" key="7">
    <source>
        <dbReference type="ARBA" id="ARBA00023315"/>
    </source>
</evidence>
<evidence type="ECO:0000256" key="1">
    <source>
        <dbReference type="ARBA" id="ARBA00022450"/>
    </source>
</evidence>
<dbReference type="SMART" id="SM00823">
    <property type="entry name" value="PKS_PP"/>
    <property type="match status" value="1"/>
</dbReference>